<evidence type="ECO:0000256" key="1">
    <source>
        <dbReference type="SAM" id="MobiDB-lite"/>
    </source>
</evidence>
<evidence type="ECO:0000313" key="2">
    <source>
        <dbReference type="EMBL" id="KAK7695830.1"/>
    </source>
</evidence>
<keyword evidence="3" id="KW-1185">Reference proteome</keyword>
<proteinExistence type="predicted"/>
<gene>
    <name evidence="2" type="ORF">QCA50_000468</name>
</gene>
<comment type="caution">
    <text evidence="2">The sequence shown here is derived from an EMBL/GenBank/DDBJ whole genome shotgun (WGS) entry which is preliminary data.</text>
</comment>
<dbReference type="AlphaFoldDB" id="A0AAW0GZS5"/>
<reference evidence="2 3" key="1">
    <citation type="submission" date="2022-09" db="EMBL/GenBank/DDBJ databases">
        <authorList>
            <person name="Palmer J.M."/>
        </authorList>
    </citation>
    <scope>NUCLEOTIDE SEQUENCE [LARGE SCALE GENOMIC DNA]</scope>
    <source>
        <strain evidence="2 3">DSM 7382</strain>
    </source>
</reference>
<name>A0AAW0GZS5_9APHY</name>
<protein>
    <submittedName>
        <fullName evidence="2">Uncharacterized protein</fullName>
    </submittedName>
</protein>
<sequence length="217" mass="24535">MSFGFGFAQSLVPQWELIQANICPDSPTSASDTVNSVISSLFDVASDVDDESDHTVYSSDGECDYSVLPGEHTGHSKDENLEGRINMHANVERVLGSLALADPDDEVIPARYAERDPSYYPKRIQSHYPTPIGQRPYRPWPLPDEEQRPTGNQPHGQKTITRNVVQPTTYPTRRLDDDNVFTYFEKILQEPWGGFYQARDAPRLWSIQGLPAQRGRR</sequence>
<feature type="region of interest" description="Disordered" evidence="1">
    <location>
        <begin position="121"/>
        <end position="171"/>
    </location>
</feature>
<organism evidence="2 3">
    <name type="scientific">Cerrena zonata</name>
    <dbReference type="NCBI Taxonomy" id="2478898"/>
    <lineage>
        <taxon>Eukaryota</taxon>
        <taxon>Fungi</taxon>
        <taxon>Dikarya</taxon>
        <taxon>Basidiomycota</taxon>
        <taxon>Agaricomycotina</taxon>
        <taxon>Agaricomycetes</taxon>
        <taxon>Polyporales</taxon>
        <taxon>Cerrenaceae</taxon>
        <taxon>Cerrena</taxon>
    </lineage>
</organism>
<feature type="compositionally biased region" description="Polar residues" evidence="1">
    <location>
        <begin position="149"/>
        <end position="171"/>
    </location>
</feature>
<accession>A0AAW0GZS5</accession>
<dbReference type="Proteomes" id="UP001385951">
    <property type="component" value="Unassembled WGS sequence"/>
</dbReference>
<evidence type="ECO:0000313" key="3">
    <source>
        <dbReference type="Proteomes" id="UP001385951"/>
    </source>
</evidence>
<dbReference type="EMBL" id="JASBNA010000001">
    <property type="protein sequence ID" value="KAK7695830.1"/>
    <property type="molecule type" value="Genomic_DNA"/>
</dbReference>